<keyword evidence="5" id="KW-0964">Secreted</keyword>
<organism evidence="8 9">
    <name type="scientific">Priestia flexa</name>
    <dbReference type="NCBI Taxonomy" id="86664"/>
    <lineage>
        <taxon>Bacteria</taxon>
        <taxon>Bacillati</taxon>
        <taxon>Bacillota</taxon>
        <taxon>Bacilli</taxon>
        <taxon>Bacillales</taxon>
        <taxon>Bacillaceae</taxon>
        <taxon>Priestia</taxon>
    </lineage>
</organism>
<comment type="subcellular location">
    <subcellularLocation>
        <location evidence="5">Secreted</location>
    </subcellularLocation>
    <subcellularLocation>
        <location evidence="5">Bacterial flagellum</location>
    </subcellularLocation>
</comment>
<comment type="caution">
    <text evidence="8">The sequence shown here is derived from an EMBL/GenBank/DDBJ whole genome shotgun (WGS) entry which is preliminary data.</text>
</comment>
<proteinExistence type="inferred from homology"/>
<evidence type="ECO:0000256" key="5">
    <source>
        <dbReference type="RuleBase" id="RU362066"/>
    </source>
</evidence>
<dbReference type="PANTHER" id="PTHR30288:SF0">
    <property type="entry name" value="FLAGELLAR HOOK-ASSOCIATED PROTEIN 2"/>
    <property type="match status" value="1"/>
</dbReference>
<dbReference type="Proteomes" id="UP000664578">
    <property type="component" value="Unassembled WGS sequence"/>
</dbReference>
<dbReference type="EMBL" id="JAEMWV010000008">
    <property type="protein sequence ID" value="MBN8252992.1"/>
    <property type="molecule type" value="Genomic_DNA"/>
</dbReference>
<sequence length="598" mass="66110">MVRIGGLASGMDIDQIVSDLMKAERMPLDKIKQKKQTTEWQRDQYREMNRLLTEFRDSAFNMTLQSTYMVKSSSSADESKVTATATTSAGNASYTLSNVTMATAAKNISGAVSGTTKIDPSKSLWSQQSAFSGGLTWQTKTINQSAITVASDTTKVSLGKGAIEASTLPGQIVVKDKDGNETSYSVRTDNATGLGTDQVFVDPATGEMTFGTQLTKDSTVQGFDYDQNYVSFAITTHDENGKAIEDDQKNGKMNFEFDGTKSLNDVISTINNSKVGISAFYDSGTDKIMFTRKDTGSLTDASGTGPQMKLEGTFLTQTLKLDQTNEQSGTDATFEINGLQTTRKSNTFTVSGVSFTLQDNFTAPVRVNVSNNTDKAVESIKDFVTKYNELIATLNGKTTEERYRDYSPLTDAQRESLTDKQAEQWEEKAKSGLLKNDSILSSGLNQMRSNWYSAVSGITGEFKQLTDIGITTSTNYMDRGKLVINETKLKEALEKDPQSVMDLFSKNGETTSEKGIVRRLRESVADTVSKIEQRAGRSTWTNTQFVLGRNLRDMDDQISRFESRLVQVEDRYWRQFTAMEKAIQNSNAQSMQLSQYFA</sequence>
<dbReference type="InterPro" id="IPR010809">
    <property type="entry name" value="FliD_C"/>
</dbReference>
<evidence type="ECO:0000256" key="2">
    <source>
        <dbReference type="ARBA" id="ARBA00011255"/>
    </source>
</evidence>
<dbReference type="GO" id="GO:0071973">
    <property type="term" value="P:bacterial-type flagellum-dependent cell motility"/>
    <property type="evidence" value="ECO:0007669"/>
    <property type="project" value="TreeGrafter"/>
</dbReference>
<keyword evidence="8" id="KW-0966">Cell projection</keyword>
<evidence type="ECO:0000259" key="6">
    <source>
        <dbReference type="Pfam" id="PF02465"/>
    </source>
</evidence>
<dbReference type="InterPro" id="IPR003481">
    <property type="entry name" value="FliD_N"/>
</dbReference>
<keyword evidence="4 5" id="KW-0975">Bacterial flagellum</keyword>
<dbReference type="InterPro" id="IPR040026">
    <property type="entry name" value="FliD"/>
</dbReference>
<keyword evidence="8" id="KW-0969">Cilium</keyword>
<evidence type="ECO:0000256" key="1">
    <source>
        <dbReference type="ARBA" id="ARBA00009764"/>
    </source>
</evidence>
<evidence type="ECO:0000256" key="4">
    <source>
        <dbReference type="ARBA" id="ARBA00023143"/>
    </source>
</evidence>
<name>A0A8I1SMP3_9BACI</name>
<evidence type="ECO:0000259" key="7">
    <source>
        <dbReference type="Pfam" id="PF07195"/>
    </source>
</evidence>
<keyword evidence="8" id="KW-0282">Flagellum</keyword>
<evidence type="ECO:0000313" key="8">
    <source>
        <dbReference type="EMBL" id="MBN8252992.1"/>
    </source>
</evidence>
<dbReference type="GO" id="GO:0005576">
    <property type="term" value="C:extracellular region"/>
    <property type="evidence" value="ECO:0007669"/>
    <property type="project" value="UniProtKB-SubCell"/>
</dbReference>
<protein>
    <recommendedName>
        <fullName evidence="5">Flagellar hook-associated protein 2</fullName>
        <shortName evidence="5">HAP2</shortName>
    </recommendedName>
    <alternativeName>
        <fullName evidence="5">Flagellar cap protein</fullName>
    </alternativeName>
</protein>
<comment type="similarity">
    <text evidence="1 5">Belongs to the FliD family.</text>
</comment>
<feature type="domain" description="Flagellar hook-associated protein 2 C-terminal" evidence="7">
    <location>
        <begin position="329"/>
        <end position="587"/>
    </location>
</feature>
<dbReference type="PANTHER" id="PTHR30288">
    <property type="entry name" value="FLAGELLAR CAP/ASSEMBLY PROTEIN FLID"/>
    <property type="match status" value="1"/>
</dbReference>
<comment type="function">
    <text evidence="5">Required for morphogenesis and for the elongation of the flagellar filament by facilitating polymerization of the flagellin monomers at the tip of growing filament. Forms a capping structure, which prevents flagellin subunits (transported through the central channel of the flagellum) from leaking out without polymerization at the distal end.</text>
</comment>
<evidence type="ECO:0000256" key="3">
    <source>
        <dbReference type="ARBA" id="ARBA00023054"/>
    </source>
</evidence>
<feature type="domain" description="Flagellar hook-associated protein 2 N-terminal" evidence="6">
    <location>
        <begin position="9"/>
        <end position="104"/>
    </location>
</feature>
<dbReference type="RefSeq" id="WP_206782919.1">
    <property type="nucleotide sequence ID" value="NZ_CP060274.1"/>
</dbReference>
<keyword evidence="3" id="KW-0175">Coiled coil</keyword>
<dbReference type="GO" id="GO:0007155">
    <property type="term" value="P:cell adhesion"/>
    <property type="evidence" value="ECO:0007669"/>
    <property type="project" value="InterPro"/>
</dbReference>
<evidence type="ECO:0000313" key="9">
    <source>
        <dbReference type="Proteomes" id="UP000664578"/>
    </source>
</evidence>
<accession>A0A8I1SMP3</accession>
<dbReference type="GO" id="GO:0009421">
    <property type="term" value="C:bacterial-type flagellum filament cap"/>
    <property type="evidence" value="ECO:0007669"/>
    <property type="project" value="InterPro"/>
</dbReference>
<dbReference type="GeneID" id="93684304"/>
<comment type="subunit">
    <text evidence="2 5">Homopentamer.</text>
</comment>
<dbReference type="AlphaFoldDB" id="A0A8I1SMP3"/>
<reference evidence="8" key="1">
    <citation type="submission" date="2020-12" db="EMBL/GenBank/DDBJ databases">
        <title>PHA producing bacteria isolated from mangrove.</title>
        <authorList>
            <person name="Zheng W."/>
            <person name="Yu S."/>
            <person name="Huang Y."/>
        </authorList>
    </citation>
    <scope>NUCLEOTIDE SEQUENCE</scope>
    <source>
        <strain evidence="8">GN22-4</strain>
    </source>
</reference>
<dbReference type="GO" id="GO:0009424">
    <property type="term" value="C:bacterial-type flagellum hook"/>
    <property type="evidence" value="ECO:0007669"/>
    <property type="project" value="UniProtKB-UniRule"/>
</dbReference>
<dbReference type="Pfam" id="PF07195">
    <property type="entry name" value="FliD_C"/>
    <property type="match status" value="1"/>
</dbReference>
<gene>
    <name evidence="8" type="primary">fliD</name>
    <name evidence="8" type="ORF">JF537_15560</name>
</gene>
<dbReference type="Pfam" id="PF02465">
    <property type="entry name" value="FliD_N"/>
    <property type="match status" value="1"/>
</dbReference>